<dbReference type="InterPro" id="IPR013785">
    <property type="entry name" value="Aldolase_TIM"/>
</dbReference>
<dbReference type="InterPro" id="IPR045247">
    <property type="entry name" value="Oye-like"/>
</dbReference>
<dbReference type="GO" id="GO:0010181">
    <property type="term" value="F:FMN binding"/>
    <property type="evidence" value="ECO:0007669"/>
    <property type="project" value="InterPro"/>
</dbReference>
<accession>A0A6P2GGW4</accession>
<evidence type="ECO:0000313" key="2">
    <source>
        <dbReference type="Proteomes" id="UP000494201"/>
    </source>
</evidence>
<dbReference type="PANTHER" id="PTHR22893:SF91">
    <property type="entry name" value="NADPH DEHYDROGENASE 2-RELATED"/>
    <property type="match status" value="1"/>
</dbReference>
<evidence type="ECO:0000313" key="1">
    <source>
        <dbReference type="EMBL" id="VVU53051.1"/>
    </source>
</evidence>
<dbReference type="SUPFAM" id="SSF51395">
    <property type="entry name" value="FMN-linked oxidoreductases"/>
    <property type="match status" value="1"/>
</dbReference>
<dbReference type="Gene3D" id="3.20.20.70">
    <property type="entry name" value="Aldolase class I"/>
    <property type="match status" value="1"/>
</dbReference>
<name>A0A6P2GGW4_9BURK</name>
<organism evidence="1 2">
    <name type="scientific">Burkholderia anthina</name>
    <dbReference type="NCBI Taxonomy" id="179879"/>
    <lineage>
        <taxon>Bacteria</taxon>
        <taxon>Pseudomonadati</taxon>
        <taxon>Pseudomonadota</taxon>
        <taxon>Betaproteobacteria</taxon>
        <taxon>Burkholderiales</taxon>
        <taxon>Burkholderiaceae</taxon>
        <taxon>Burkholderia</taxon>
        <taxon>Burkholderia cepacia complex</taxon>
    </lineage>
</organism>
<proteinExistence type="predicted"/>
<dbReference type="GO" id="GO:0005829">
    <property type="term" value="C:cytosol"/>
    <property type="evidence" value="ECO:0007669"/>
    <property type="project" value="TreeGrafter"/>
</dbReference>
<protein>
    <submittedName>
        <fullName evidence="1">12-oxophytodienoate reductase</fullName>
    </submittedName>
</protein>
<reference evidence="1 2" key="1">
    <citation type="submission" date="2019-09" db="EMBL/GenBank/DDBJ databases">
        <authorList>
            <person name="Depoorter E."/>
        </authorList>
    </citation>
    <scope>NUCLEOTIDE SEQUENCE [LARGE SCALE GENOMIC DNA]</scope>
    <source>
        <strain evidence="1">LMG 20980</strain>
    </source>
</reference>
<dbReference type="PANTHER" id="PTHR22893">
    <property type="entry name" value="NADH OXIDOREDUCTASE-RELATED"/>
    <property type="match status" value="1"/>
</dbReference>
<gene>
    <name evidence="1" type="ORF">BAN20980_05782</name>
</gene>
<dbReference type="Proteomes" id="UP000494201">
    <property type="component" value="Unassembled WGS sequence"/>
</dbReference>
<sequence length="103" mass="10745">MRAQKPDEVRIFADLSRVSVIAWTRSDEYGGSIDNRARVAIGADVASGAADLEACGQMALADPDSVTRVKTGAPLNDAPRDTFFGDDARTYIDSPALSGAAAG</sequence>
<dbReference type="AlphaFoldDB" id="A0A6P2GGW4"/>
<dbReference type="EMBL" id="CABVLY010000029">
    <property type="protein sequence ID" value="VVU53051.1"/>
    <property type="molecule type" value="Genomic_DNA"/>
</dbReference>
<dbReference type="GO" id="GO:0016491">
    <property type="term" value="F:oxidoreductase activity"/>
    <property type="evidence" value="ECO:0007669"/>
    <property type="project" value="InterPro"/>
</dbReference>